<dbReference type="GO" id="GO:0051213">
    <property type="term" value="F:dioxygenase activity"/>
    <property type="evidence" value="ECO:0007669"/>
    <property type="project" value="UniProtKB-KW"/>
</dbReference>
<evidence type="ECO:0000259" key="5">
    <source>
        <dbReference type="Pfam" id="PF02668"/>
    </source>
</evidence>
<gene>
    <name evidence="6" type="ORF">ACFFVI_17410</name>
</gene>
<name>A0ABV5LXG9_9ACTN</name>
<protein>
    <submittedName>
        <fullName evidence="6">TauD/TfdA family dioxygenase</fullName>
    </submittedName>
</protein>
<proteinExistence type="inferred from homology"/>
<keyword evidence="3" id="KW-0560">Oxidoreductase</keyword>
<dbReference type="Proteomes" id="UP001589748">
    <property type="component" value="Unassembled WGS sequence"/>
</dbReference>
<dbReference type="Gene3D" id="3.60.130.10">
    <property type="entry name" value="Clavaminate synthase-like"/>
    <property type="match status" value="1"/>
</dbReference>
<accession>A0ABV5LXG9</accession>
<dbReference type="Pfam" id="PF02668">
    <property type="entry name" value="TauD"/>
    <property type="match status" value="1"/>
</dbReference>
<reference evidence="6 7" key="1">
    <citation type="submission" date="2024-09" db="EMBL/GenBank/DDBJ databases">
        <authorList>
            <person name="Sun Q."/>
            <person name="Mori K."/>
        </authorList>
    </citation>
    <scope>NUCLEOTIDE SEQUENCE [LARGE SCALE GENOMIC DNA]</scope>
    <source>
        <strain evidence="6 7">TISTR 1856</strain>
    </source>
</reference>
<dbReference type="InterPro" id="IPR042098">
    <property type="entry name" value="TauD-like_sf"/>
</dbReference>
<evidence type="ECO:0000256" key="3">
    <source>
        <dbReference type="ARBA" id="ARBA00023002"/>
    </source>
</evidence>
<evidence type="ECO:0000256" key="1">
    <source>
        <dbReference type="ARBA" id="ARBA00008425"/>
    </source>
</evidence>
<dbReference type="RefSeq" id="WP_380139397.1">
    <property type="nucleotide sequence ID" value="NZ_JBHLUI010000011.1"/>
</dbReference>
<dbReference type="InterPro" id="IPR003819">
    <property type="entry name" value="TauD/TfdA-like"/>
</dbReference>
<sequence>MLSSPYLTATSAVPSILSVDAPTRAAIAALGERLTASAVEVPEDFSRQARVLARELPAEVVETLWAFEQHGSDTGVLVVRGLEVGDLPATPTDNRAGIGSTSLLARQQAVLSHVLGQMIGYAAEGSGHLLQDMVPNPKLAATQQSQGSRVELEAHTEQCFSDLRPDYVVLGCLRGDADAATYAFRALDLTAHLDAEEMLELFRPLWTTLVDESFAEYLDTREVRGPLSILSGDPDDPTMLVDQDLMHGITKRAQALFERVLEIYVAHRHAVVLQPGDVLFLDNLRAMHGRSPFAPRFDGTDRFITRGFVSRDVRRSRFARPGGGRVVQASFS</sequence>
<dbReference type="SUPFAM" id="SSF51197">
    <property type="entry name" value="Clavaminate synthase-like"/>
    <property type="match status" value="1"/>
</dbReference>
<evidence type="ECO:0000256" key="2">
    <source>
        <dbReference type="ARBA" id="ARBA00022723"/>
    </source>
</evidence>
<keyword evidence="4" id="KW-0408">Iron</keyword>
<evidence type="ECO:0000313" key="7">
    <source>
        <dbReference type="Proteomes" id="UP001589748"/>
    </source>
</evidence>
<organism evidence="6 7">
    <name type="scientific">Kineococcus gynurae</name>
    <dbReference type="NCBI Taxonomy" id="452979"/>
    <lineage>
        <taxon>Bacteria</taxon>
        <taxon>Bacillati</taxon>
        <taxon>Actinomycetota</taxon>
        <taxon>Actinomycetes</taxon>
        <taxon>Kineosporiales</taxon>
        <taxon>Kineosporiaceae</taxon>
        <taxon>Kineococcus</taxon>
    </lineage>
</organism>
<dbReference type="InterPro" id="IPR014503">
    <property type="entry name" value="Clavaminate_syn-like"/>
</dbReference>
<dbReference type="PIRSF" id="PIRSF019543">
    <property type="entry name" value="Clavaminate_syn"/>
    <property type="match status" value="1"/>
</dbReference>
<feature type="domain" description="TauD/TfdA-like" evidence="5">
    <location>
        <begin position="250"/>
        <end position="295"/>
    </location>
</feature>
<comment type="caution">
    <text evidence="6">The sequence shown here is derived from an EMBL/GenBank/DDBJ whole genome shotgun (WGS) entry which is preliminary data.</text>
</comment>
<evidence type="ECO:0000256" key="4">
    <source>
        <dbReference type="ARBA" id="ARBA00023004"/>
    </source>
</evidence>
<keyword evidence="2" id="KW-0479">Metal-binding</keyword>
<keyword evidence="6" id="KW-0223">Dioxygenase</keyword>
<evidence type="ECO:0000313" key="6">
    <source>
        <dbReference type="EMBL" id="MFB9378743.1"/>
    </source>
</evidence>
<keyword evidence="7" id="KW-1185">Reference proteome</keyword>
<comment type="similarity">
    <text evidence="1">Belongs to the clavaminate synthase family.</text>
</comment>
<dbReference type="EMBL" id="JBHMDM010000009">
    <property type="protein sequence ID" value="MFB9378743.1"/>
    <property type="molecule type" value="Genomic_DNA"/>
</dbReference>